<dbReference type="Proteomes" id="UP000636458">
    <property type="component" value="Unassembled WGS sequence"/>
</dbReference>
<reference evidence="3" key="1">
    <citation type="submission" date="2021-01" db="EMBL/GenBank/DDBJ databases">
        <title>Lacisediminihabitans sp. nov. strain G11-30, isolated from Antarctic Soil.</title>
        <authorList>
            <person name="Li J."/>
        </authorList>
    </citation>
    <scope>NUCLEOTIDE SEQUENCE</scope>
    <source>
        <strain evidence="3">G11-30</strain>
    </source>
</reference>
<comment type="caution">
    <text evidence="3">The sequence shown here is derived from an EMBL/GenBank/DDBJ whole genome shotgun (WGS) entry which is preliminary data.</text>
</comment>
<dbReference type="EMBL" id="JAEPES010000001">
    <property type="protein sequence ID" value="MBK4346560.1"/>
    <property type="molecule type" value="Genomic_DNA"/>
</dbReference>
<feature type="compositionally biased region" description="Low complexity" evidence="1">
    <location>
        <begin position="77"/>
        <end position="93"/>
    </location>
</feature>
<evidence type="ECO:0000256" key="2">
    <source>
        <dbReference type="SAM" id="Phobius"/>
    </source>
</evidence>
<evidence type="ECO:0000256" key="1">
    <source>
        <dbReference type="SAM" id="MobiDB-lite"/>
    </source>
</evidence>
<keyword evidence="2" id="KW-0812">Transmembrane</keyword>
<proteinExistence type="predicted"/>
<evidence type="ECO:0000313" key="3">
    <source>
        <dbReference type="EMBL" id="MBK4346560.1"/>
    </source>
</evidence>
<protein>
    <submittedName>
        <fullName evidence="3">Uncharacterized protein</fullName>
    </submittedName>
</protein>
<keyword evidence="4" id="KW-1185">Reference proteome</keyword>
<accession>A0A934W3J4</accession>
<name>A0A934W3J4_9MICO</name>
<feature type="region of interest" description="Disordered" evidence="1">
    <location>
        <begin position="77"/>
        <end position="99"/>
    </location>
</feature>
<keyword evidence="2" id="KW-0472">Membrane</keyword>
<dbReference type="RefSeq" id="WP_200554884.1">
    <property type="nucleotide sequence ID" value="NZ_JAEPES010000001.1"/>
</dbReference>
<dbReference type="AlphaFoldDB" id="A0A934W3J4"/>
<keyword evidence="2" id="KW-1133">Transmembrane helix</keyword>
<sequence>MNRALETVPAVSAAFTVPLMLTVALATVSLVVIAVIVRNARRDRGLTPASAVASGVSAVGIVMSALALSLAVGGAASATTASSTTPGSSLPSGYQLSTK</sequence>
<organism evidence="3 4">
    <name type="scientific">Lacisediminihabitans changchengi</name>
    <dbReference type="NCBI Taxonomy" id="2787634"/>
    <lineage>
        <taxon>Bacteria</taxon>
        <taxon>Bacillati</taxon>
        <taxon>Actinomycetota</taxon>
        <taxon>Actinomycetes</taxon>
        <taxon>Micrococcales</taxon>
        <taxon>Microbacteriaceae</taxon>
        <taxon>Lacisediminihabitans</taxon>
    </lineage>
</organism>
<feature type="transmembrane region" description="Helical" evidence="2">
    <location>
        <begin position="49"/>
        <end position="72"/>
    </location>
</feature>
<evidence type="ECO:0000313" key="4">
    <source>
        <dbReference type="Proteomes" id="UP000636458"/>
    </source>
</evidence>
<gene>
    <name evidence="3" type="ORF">IV501_02830</name>
</gene>
<feature type="transmembrane region" description="Helical" evidence="2">
    <location>
        <begin position="12"/>
        <end position="37"/>
    </location>
</feature>